<gene>
    <name evidence="2" type="primary">ORF1854</name>
</gene>
<name>A0A0B6XVT4_9EUPU</name>
<dbReference type="EMBL" id="HACG01000786">
    <property type="protein sequence ID" value="CEK47651.1"/>
    <property type="molecule type" value="Transcribed_RNA"/>
</dbReference>
<accession>A0A0B6XVT4</accession>
<feature type="compositionally biased region" description="Polar residues" evidence="1">
    <location>
        <begin position="36"/>
        <end position="51"/>
    </location>
</feature>
<protein>
    <submittedName>
        <fullName evidence="2">Uncharacterized protein</fullName>
    </submittedName>
</protein>
<dbReference type="AlphaFoldDB" id="A0A0B6XVT4"/>
<sequence>GHRERRTSMIGSNERLVSKQYSCARSPSSAADLETSRQNSLLHQNTANVRPSPTKLKKRSTPGSTSLLPSMSTSTK</sequence>
<feature type="non-terminal residue" evidence="2">
    <location>
        <position position="1"/>
    </location>
</feature>
<proteinExistence type="predicted"/>
<reference evidence="2" key="1">
    <citation type="submission" date="2014-12" db="EMBL/GenBank/DDBJ databases">
        <title>Insight into the proteome of Arion vulgaris.</title>
        <authorList>
            <person name="Aradska J."/>
            <person name="Bulat T."/>
            <person name="Smidak R."/>
            <person name="Sarate P."/>
            <person name="Gangsoo J."/>
            <person name="Sialana F."/>
            <person name="Bilban M."/>
            <person name="Lubec G."/>
        </authorList>
    </citation>
    <scope>NUCLEOTIDE SEQUENCE</scope>
    <source>
        <tissue evidence="2">Skin</tissue>
    </source>
</reference>
<feature type="region of interest" description="Disordered" evidence="1">
    <location>
        <begin position="1"/>
        <end position="76"/>
    </location>
</feature>
<evidence type="ECO:0000313" key="2">
    <source>
        <dbReference type="EMBL" id="CEK47651.1"/>
    </source>
</evidence>
<feature type="non-terminal residue" evidence="2">
    <location>
        <position position="76"/>
    </location>
</feature>
<feature type="compositionally biased region" description="Low complexity" evidence="1">
    <location>
        <begin position="61"/>
        <end position="76"/>
    </location>
</feature>
<feature type="compositionally biased region" description="Polar residues" evidence="1">
    <location>
        <begin position="19"/>
        <end position="29"/>
    </location>
</feature>
<evidence type="ECO:0000256" key="1">
    <source>
        <dbReference type="SAM" id="MobiDB-lite"/>
    </source>
</evidence>
<organism evidence="2">
    <name type="scientific">Arion vulgaris</name>
    <dbReference type="NCBI Taxonomy" id="1028688"/>
    <lineage>
        <taxon>Eukaryota</taxon>
        <taxon>Metazoa</taxon>
        <taxon>Spiralia</taxon>
        <taxon>Lophotrochozoa</taxon>
        <taxon>Mollusca</taxon>
        <taxon>Gastropoda</taxon>
        <taxon>Heterobranchia</taxon>
        <taxon>Euthyneura</taxon>
        <taxon>Panpulmonata</taxon>
        <taxon>Eupulmonata</taxon>
        <taxon>Stylommatophora</taxon>
        <taxon>Helicina</taxon>
        <taxon>Arionoidea</taxon>
        <taxon>Arionidae</taxon>
        <taxon>Arion</taxon>
    </lineage>
</organism>